<dbReference type="Proteomes" id="UP001157914">
    <property type="component" value="Unassembled WGS sequence"/>
</dbReference>
<keyword evidence="11" id="KW-1185">Reference proteome</keyword>
<protein>
    <submittedName>
        <fullName evidence="10">Competence protein ComEC</fullName>
    </submittedName>
</protein>
<evidence type="ECO:0000256" key="2">
    <source>
        <dbReference type="ARBA" id="ARBA00022475"/>
    </source>
</evidence>
<feature type="transmembrane region" description="Helical" evidence="7">
    <location>
        <begin position="499"/>
        <end position="520"/>
    </location>
</feature>
<dbReference type="Pfam" id="PF03772">
    <property type="entry name" value="Competence"/>
    <property type="match status" value="1"/>
</dbReference>
<evidence type="ECO:0000256" key="6">
    <source>
        <dbReference type="SAM" id="MobiDB-lite"/>
    </source>
</evidence>
<feature type="transmembrane region" description="Helical" evidence="7">
    <location>
        <begin position="555"/>
        <end position="576"/>
    </location>
</feature>
<dbReference type="InterPro" id="IPR025405">
    <property type="entry name" value="DUF4131"/>
</dbReference>
<dbReference type="InterPro" id="IPR004477">
    <property type="entry name" value="ComEC_N"/>
</dbReference>
<sequence length="820" mass="87166">MGGTNTQPVDRINRARNGQPLSESTEISGPAGAFEGRSRARSPIDRFLPGRTGAESVQTGRDREAFWDQKGLLCLAFSYCGGIGLYAVLPQEPLWLAVAALMAAIAGTAYFCGYGRSLALLLVLTLLGGVCAGALRSDLVAGPKLAEPVTAALVGTVLSSQAGVSGPRLVLKVEAINKVPAAALRFPEKVRIRVPPASTHSVGETISLRARLFPPSGPVMPGGYDFSFRAFFQTLGATGYSYGPPRKVPAEDVTTGIYLAGKVDRFRQYLSGQIRESLKEGPSSALAVALLVGDRNGISDQEEEDLRAAGLAHILAISGLHMALFAGGAYSVLLFVFAAIGPVAVRWPIHKLAAIAALAAAVFYLVISGASVATQRSFLMIALVFLGVVAGRRGLTLRSVALAALFLLLLAPERLFHPGFQMSFAAVVCLVAVYDGWRDRSSERLRNRRPHGLPVQVIRFCGKWAAGLIVTAAVAGLATGIIGAYHFGRIAPYGLIGNLLGMPVFSLIVMPMGVLALVLMPFGLASLPLAVMAFALEVLMEIAAFTAALSAGSGAIGNLPAFATLWLMTGLFLGLLAQGRWRVLAVGPFVAAAAVLWDHRPPDVQISDTGMRLAARDSEGVLKLSDSRSSFVSDVWLQADGSRVQTIKSRKMKSPQRKCDASGCITAAYSAHQSIPVGGGGSHLLISQPKTAEALREDCHRADLIVTDLIAPQNCPALVFDGPFRREKGAISIWLARPDRGQYGPSEQMQARSAAKTEPVKERVSDANRGRSNISKMRFALSAPKRPWHKDGTVTNRSLREQIAAFLRERGKDASPSTAY</sequence>
<evidence type="ECO:0000256" key="1">
    <source>
        <dbReference type="ARBA" id="ARBA00004651"/>
    </source>
</evidence>
<keyword evidence="3 7" id="KW-0812">Transmembrane</keyword>
<feature type="region of interest" description="Disordered" evidence="6">
    <location>
        <begin position="742"/>
        <end position="773"/>
    </location>
</feature>
<proteinExistence type="predicted"/>
<accession>A0ABY1PG96</accession>
<feature type="domain" description="ComEC/Rec2-related protein" evidence="8">
    <location>
        <begin position="290"/>
        <end position="579"/>
    </location>
</feature>
<evidence type="ECO:0000259" key="8">
    <source>
        <dbReference type="Pfam" id="PF03772"/>
    </source>
</evidence>
<feature type="transmembrane region" description="Helical" evidence="7">
    <location>
        <begin position="314"/>
        <end position="340"/>
    </location>
</feature>
<keyword evidence="4 7" id="KW-1133">Transmembrane helix</keyword>
<evidence type="ECO:0000256" key="3">
    <source>
        <dbReference type="ARBA" id="ARBA00022692"/>
    </source>
</evidence>
<dbReference type="EMBL" id="FXTT01000005">
    <property type="protein sequence ID" value="SMP32939.1"/>
    <property type="molecule type" value="Genomic_DNA"/>
</dbReference>
<feature type="transmembrane region" description="Helical" evidence="7">
    <location>
        <begin position="527"/>
        <end position="549"/>
    </location>
</feature>
<feature type="transmembrane region" description="Helical" evidence="7">
    <location>
        <begin position="118"/>
        <end position="137"/>
    </location>
</feature>
<keyword evidence="5 7" id="KW-0472">Membrane</keyword>
<comment type="subcellular location">
    <subcellularLocation>
        <location evidence="1">Cell membrane</location>
        <topology evidence="1">Multi-pass membrane protein</topology>
    </subcellularLocation>
</comment>
<dbReference type="Pfam" id="PF13567">
    <property type="entry name" value="DUF4131"/>
    <property type="match status" value="1"/>
</dbReference>
<organism evidence="10 11">
    <name type="scientific">Roseibium denhamense</name>
    <dbReference type="NCBI Taxonomy" id="76305"/>
    <lineage>
        <taxon>Bacteria</taxon>
        <taxon>Pseudomonadati</taxon>
        <taxon>Pseudomonadota</taxon>
        <taxon>Alphaproteobacteria</taxon>
        <taxon>Hyphomicrobiales</taxon>
        <taxon>Stappiaceae</taxon>
        <taxon>Roseibium</taxon>
    </lineage>
</organism>
<keyword evidence="2" id="KW-1003">Cell membrane</keyword>
<feature type="region of interest" description="Disordered" evidence="6">
    <location>
        <begin position="1"/>
        <end position="37"/>
    </location>
</feature>
<comment type="caution">
    <text evidence="10">The sequence shown here is derived from an EMBL/GenBank/DDBJ whole genome shotgun (WGS) entry which is preliminary data.</text>
</comment>
<evidence type="ECO:0000313" key="10">
    <source>
        <dbReference type="EMBL" id="SMP32939.1"/>
    </source>
</evidence>
<evidence type="ECO:0000313" key="11">
    <source>
        <dbReference type="Proteomes" id="UP001157914"/>
    </source>
</evidence>
<feature type="transmembrane region" description="Helical" evidence="7">
    <location>
        <begin position="94"/>
        <end position="111"/>
    </location>
</feature>
<feature type="transmembrane region" description="Helical" evidence="7">
    <location>
        <begin position="464"/>
        <end position="487"/>
    </location>
</feature>
<dbReference type="PANTHER" id="PTHR30619">
    <property type="entry name" value="DNA INTERNALIZATION/COMPETENCE PROTEIN COMEC/REC2"/>
    <property type="match status" value="1"/>
</dbReference>
<feature type="transmembrane region" description="Helical" evidence="7">
    <location>
        <begin position="71"/>
        <end position="88"/>
    </location>
</feature>
<name>A0ABY1PG96_9HYPH</name>
<dbReference type="PANTHER" id="PTHR30619:SF1">
    <property type="entry name" value="RECOMBINATION PROTEIN 2"/>
    <property type="match status" value="1"/>
</dbReference>
<dbReference type="InterPro" id="IPR052159">
    <property type="entry name" value="Competence_DNA_uptake"/>
</dbReference>
<evidence type="ECO:0000256" key="5">
    <source>
        <dbReference type="ARBA" id="ARBA00023136"/>
    </source>
</evidence>
<feature type="compositionally biased region" description="Basic and acidic residues" evidence="6">
    <location>
        <begin position="758"/>
        <end position="769"/>
    </location>
</feature>
<feature type="transmembrane region" description="Helical" evidence="7">
    <location>
        <begin position="418"/>
        <end position="437"/>
    </location>
</feature>
<feature type="transmembrane region" description="Helical" evidence="7">
    <location>
        <begin position="352"/>
        <end position="374"/>
    </location>
</feature>
<reference evidence="10 11" key="1">
    <citation type="submission" date="2017-05" db="EMBL/GenBank/DDBJ databases">
        <authorList>
            <person name="Varghese N."/>
            <person name="Submissions S."/>
        </authorList>
    </citation>
    <scope>NUCLEOTIDE SEQUENCE [LARGE SCALE GENOMIC DNA]</scope>
    <source>
        <strain evidence="10 11">DSM 15949</strain>
    </source>
</reference>
<evidence type="ECO:0000259" key="9">
    <source>
        <dbReference type="Pfam" id="PF13567"/>
    </source>
</evidence>
<gene>
    <name evidence="10" type="ORF">SAMN06265374_3625</name>
</gene>
<dbReference type="NCBIfam" id="TIGR00360">
    <property type="entry name" value="ComEC_N-term"/>
    <property type="match status" value="1"/>
</dbReference>
<evidence type="ECO:0000256" key="7">
    <source>
        <dbReference type="SAM" id="Phobius"/>
    </source>
</evidence>
<feature type="domain" description="DUF4131" evidence="9">
    <location>
        <begin position="93"/>
        <end position="245"/>
    </location>
</feature>
<evidence type="ECO:0000256" key="4">
    <source>
        <dbReference type="ARBA" id="ARBA00022989"/>
    </source>
</evidence>